<proteinExistence type="predicted"/>
<feature type="signal peptide" evidence="3">
    <location>
        <begin position="1"/>
        <end position="23"/>
    </location>
</feature>
<feature type="region of interest" description="Disordered" evidence="1">
    <location>
        <begin position="38"/>
        <end position="57"/>
    </location>
</feature>
<dbReference type="KEGG" id="cput:CONPUDRAFT_83726"/>
<feature type="region of interest" description="Disordered" evidence="1">
    <location>
        <begin position="64"/>
        <end position="101"/>
    </location>
</feature>
<protein>
    <recommendedName>
        <fullName evidence="6">Mid2 domain-containing protein</fullName>
    </recommendedName>
</protein>
<feature type="compositionally biased region" description="Low complexity" evidence="1">
    <location>
        <begin position="65"/>
        <end position="97"/>
    </location>
</feature>
<evidence type="ECO:0000256" key="2">
    <source>
        <dbReference type="SAM" id="Phobius"/>
    </source>
</evidence>
<evidence type="ECO:0000256" key="3">
    <source>
        <dbReference type="SAM" id="SignalP"/>
    </source>
</evidence>
<keyword evidence="5" id="KW-1185">Reference proteome</keyword>
<dbReference type="GeneID" id="19210640"/>
<feature type="transmembrane region" description="Helical" evidence="2">
    <location>
        <begin position="111"/>
        <end position="137"/>
    </location>
</feature>
<feature type="chain" id="PRO_5024311911" description="Mid2 domain-containing protein" evidence="3">
    <location>
        <begin position="24"/>
        <end position="247"/>
    </location>
</feature>
<dbReference type="AlphaFoldDB" id="A0A5M3MGD8"/>
<evidence type="ECO:0008006" key="6">
    <source>
        <dbReference type="Google" id="ProtNLM"/>
    </source>
</evidence>
<keyword evidence="2" id="KW-0472">Membrane</keyword>
<keyword evidence="2" id="KW-1133">Transmembrane helix</keyword>
<dbReference type="RefSeq" id="XP_007771306.1">
    <property type="nucleotide sequence ID" value="XM_007773116.1"/>
</dbReference>
<organism evidence="4 5">
    <name type="scientific">Coniophora puteana (strain RWD-64-598)</name>
    <name type="common">Brown rot fungus</name>
    <dbReference type="NCBI Taxonomy" id="741705"/>
    <lineage>
        <taxon>Eukaryota</taxon>
        <taxon>Fungi</taxon>
        <taxon>Dikarya</taxon>
        <taxon>Basidiomycota</taxon>
        <taxon>Agaricomycotina</taxon>
        <taxon>Agaricomycetes</taxon>
        <taxon>Agaricomycetidae</taxon>
        <taxon>Boletales</taxon>
        <taxon>Coniophorineae</taxon>
        <taxon>Coniophoraceae</taxon>
        <taxon>Coniophora</taxon>
    </lineage>
</organism>
<dbReference type="Proteomes" id="UP000053558">
    <property type="component" value="Unassembled WGS sequence"/>
</dbReference>
<evidence type="ECO:0000256" key="1">
    <source>
        <dbReference type="SAM" id="MobiDB-lite"/>
    </source>
</evidence>
<dbReference type="EMBL" id="JH711582">
    <property type="protein sequence ID" value="EIW78233.1"/>
    <property type="molecule type" value="Genomic_DNA"/>
</dbReference>
<comment type="caution">
    <text evidence="4">The sequence shown here is derived from an EMBL/GenBank/DDBJ whole genome shotgun (WGS) entry which is preliminary data.</text>
</comment>
<name>A0A5M3MGD8_CONPW</name>
<sequence>MRQLAVTLFLSAFVLSLFDRVSAVPCSKELSRKFGDDEEDFHHGHHGSGSGSNSQTLGEEWYSVPTQTSTSLSTPTTLINSEGSSTLASSTSTTTSTFHNGDFHRGHSSRIVGAAVGGAVGGVAGLLLVAGGAVYMWRRRKQRNKRVFNQGGWSVVVTDGEDAVSRRNTAYVRDEDAGPLDSPMREVHPTPLPPSYNPNWQVNTQETLDQNQPETGRARELLVDPTRVPRRRSSLDKPGFTSILTLT</sequence>
<keyword evidence="3" id="KW-0732">Signal</keyword>
<keyword evidence="2" id="KW-0812">Transmembrane</keyword>
<evidence type="ECO:0000313" key="5">
    <source>
        <dbReference type="Proteomes" id="UP000053558"/>
    </source>
</evidence>
<evidence type="ECO:0000313" key="4">
    <source>
        <dbReference type="EMBL" id="EIW78233.1"/>
    </source>
</evidence>
<reference evidence="5" key="1">
    <citation type="journal article" date="2012" name="Science">
        <title>The Paleozoic origin of enzymatic lignin decomposition reconstructed from 31 fungal genomes.</title>
        <authorList>
            <person name="Floudas D."/>
            <person name="Binder M."/>
            <person name="Riley R."/>
            <person name="Barry K."/>
            <person name="Blanchette R.A."/>
            <person name="Henrissat B."/>
            <person name="Martinez A.T."/>
            <person name="Otillar R."/>
            <person name="Spatafora J.W."/>
            <person name="Yadav J.S."/>
            <person name="Aerts A."/>
            <person name="Benoit I."/>
            <person name="Boyd A."/>
            <person name="Carlson A."/>
            <person name="Copeland A."/>
            <person name="Coutinho P.M."/>
            <person name="de Vries R.P."/>
            <person name="Ferreira P."/>
            <person name="Findley K."/>
            <person name="Foster B."/>
            <person name="Gaskell J."/>
            <person name="Glotzer D."/>
            <person name="Gorecki P."/>
            <person name="Heitman J."/>
            <person name="Hesse C."/>
            <person name="Hori C."/>
            <person name="Igarashi K."/>
            <person name="Jurgens J.A."/>
            <person name="Kallen N."/>
            <person name="Kersten P."/>
            <person name="Kohler A."/>
            <person name="Kuees U."/>
            <person name="Kumar T.K.A."/>
            <person name="Kuo A."/>
            <person name="LaButti K."/>
            <person name="Larrondo L.F."/>
            <person name="Lindquist E."/>
            <person name="Ling A."/>
            <person name="Lombard V."/>
            <person name="Lucas S."/>
            <person name="Lundell T."/>
            <person name="Martin R."/>
            <person name="McLaughlin D.J."/>
            <person name="Morgenstern I."/>
            <person name="Morin E."/>
            <person name="Murat C."/>
            <person name="Nagy L.G."/>
            <person name="Nolan M."/>
            <person name="Ohm R.A."/>
            <person name="Patyshakuliyeva A."/>
            <person name="Rokas A."/>
            <person name="Ruiz-Duenas F.J."/>
            <person name="Sabat G."/>
            <person name="Salamov A."/>
            <person name="Samejima M."/>
            <person name="Schmutz J."/>
            <person name="Slot J.C."/>
            <person name="St John F."/>
            <person name="Stenlid J."/>
            <person name="Sun H."/>
            <person name="Sun S."/>
            <person name="Syed K."/>
            <person name="Tsang A."/>
            <person name="Wiebenga A."/>
            <person name="Young D."/>
            <person name="Pisabarro A."/>
            <person name="Eastwood D.C."/>
            <person name="Martin F."/>
            <person name="Cullen D."/>
            <person name="Grigoriev I.V."/>
            <person name="Hibbett D.S."/>
        </authorList>
    </citation>
    <scope>NUCLEOTIDE SEQUENCE [LARGE SCALE GENOMIC DNA]</scope>
    <source>
        <strain evidence="5">RWD-64-598 SS2</strain>
    </source>
</reference>
<accession>A0A5M3MGD8</accession>
<gene>
    <name evidence="4" type="ORF">CONPUDRAFT_83726</name>
</gene>